<comment type="caution">
    <text evidence="1">The sequence shown here is derived from an EMBL/GenBank/DDBJ whole genome shotgun (WGS) entry which is preliminary data.</text>
</comment>
<dbReference type="Proteomes" id="UP001187315">
    <property type="component" value="Unassembled WGS sequence"/>
</dbReference>
<accession>A0AA88T1W1</accession>
<protein>
    <submittedName>
        <fullName evidence="1">Uncharacterized protein</fullName>
    </submittedName>
</protein>
<reference evidence="1" key="1">
    <citation type="submission" date="2023-08" db="EMBL/GenBank/DDBJ databases">
        <title>Pelteobagrus vachellii genome.</title>
        <authorList>
            <person name="Liu H."/>
        </authorList>
    </citation>
    <scope>NUCLEOTIDE SEQUENCE</scope>
    <source>
        <strain evidence="1">PRFRI_2022a</strain>
        <tissue evidence="1">Muscle</tissue>
    </source>
</reference>
<sequence length="61" mass="6774">MEGYGVSDEELFASSLHNFTWENSFEQQKEPGGVELIELGGSAEREAFLQRRATSLPLTSP</sequence>
<proteinExistence type="predicted"/>
<name>A0AA88T1W1_TACVA</name>
<evidence type="ECO:0000313" key="1">
    <source>
        <dbReference type="EMBL" id="KAK2860535.1"/>
    </source>
</evidence>
<evidence type="ECO:0000313" key="2">
    <source>
        <dbReference type="Proteomes" id="UP001187315"/>
    </source>
</evidence>
<organism evidence="1 2">
    <name type="scientific">Tachysurus vachellii</name>
    <name type="common">Darkbarbel catfish</name>
    <name type="synonym">Pelteobagrus vachellii</name>
    <dbReference type="NCBI Taxonomy" id="175792"/>
    <lineage>
        <taxon>Eukaryota</taxon>
        <taxon>Metazoa</taxon>
        <taxon>Chordata</taxon>
        <taxon>Craniata</taxon>
        <taxon>Vertebrata</taxon>
        <taxon>Euteleostomi</taxon>
        <taxon>Actinopterygii</taxon>
        <taxon>Neopterygii</taxon>
        <taxon>Teleostei</taxon>
        <taxon>Ostariophysi</taxon>
        <taxon>Siluriformes</taxon>
        <taxon>Bagridae</taxon>
        <taxon>Tachysurus</taxon>
    </lineage>
</organism>
<dbReference type="AlphaFoldDB" id="A0AA88T1W1"/>
<gene>
    <name evidence="1" type="ORF">Q7C36_004701</name>
</gene>
<keyword evidence="2" id="KW-1185">Reference proteome</keyword>
<dbReference type="EMBL" id="JAVHJS010000004">
    <property type="protein sequence ID" value="KAK2860535.1"/>
    <property type="molecule type" value="Genomic_DNA"/>
</dbReference>